<dbReference type="AlphaFoldDB" id="A0A0F9S0P3"/>
<proteinExistence type="predicted"/>
<dbReference type="EMBL" id="LAZR01000872">
    <property type="protein sequence ID" value="KKN55787.1"/>
    <property type="molecule type" value="Genomic_DNA"/>
</dbReference>
<feature type="non-terminal residue" evidence="1">
    <location>
        <position position="112"/>
    </location>
</feature>
<evidence type="ECO:0000313" key="1">
    <source>
        <dbReference type="EMBL" id="KKN55787.1"/>
    </source>
</evidence>
<name>A0A0F9S0P3_9ZZZZ</name>
<reference evidence="1" key="1">
    <citation type="journal article" date="2015" name="Nature">
        <title>Complex archaea that bridge the gap between prokaryotes and eukaryotes.</title>
        <authorList>
            <person name="Spang A."/>
            <person name="Saw J.H."/>
            <person name="Jorgensen S.L."/>
            <person name="Zaremba-Niedzwiedzka K."/>
            <person name="Martijn J."/>
            <person name="Lind A.E."/>
            <person name="van Eijk R."/>
            <person name="Schleper C."/>
            <person name="Guy L."/>
            <person name="Ettema T.J."/>
        </authorList>
    </citation>
    <scope>NUCLEOTIDE SEQUENCE</scope>
</reference>
<gene>
    <name evidence="1" type="ORF">LCGC14_0578940</name>
</gene>
<protein>
    <submittedName>
        <fullName evidence="1">Uncharacterized protein</fullName>
    </submittedName>
</protein>
<accession>A0A0F9S0P3</accession>
<organism evidence="1">
    <name type="scientific">marine sediment metagenome</name>
    <dbReference type="NCBI Taxonomy" id="412755"/>
    <lineage>
        <taxon>unclassified sequences</taxon>
        <taxon>metagenomes</taxon>
        <taxon>ecological metagenomes</taxon>
    </lineage>
</organism>
<sequence length="112" mass="13189">MESVGKCKDIGELIANYQRIREKGEINTTSFITKEDVYSFINYFELLFTAFNNSRELRFQNGIINIDGILRNLILTYSRGERFSTNQVELLENLYYISNGYRLSYHKFNFGS</sequence>
<comment type="caution">
    <text evidence="1">The sequence shown here is derived from an EMBL/GenBank/DDBJ whole genome shotgun (WGS) entry which is preliminary data.</text>
</comment>